<dbReference type="RefSeq" id="XP_052129494.1">
    <property type="nucleotide sequence ID" value="XM_052273534.1"/>
</dbReference>
<feature type="domain" description="Transposable element P transposase-like RNase H" evidence="1">
    <location>
        <begin position="32"/>
        <end position="165"/>
    </location>
</feature>
<dbReference type="Pfam" id="PF21787">
    <property type="entry name" value="TNP-like_RNaseH_N"/>
    <property type="match status" value="1"/>
</dbReference>
<dbReference type="InterPro" id="IPR048365">
    <property type="entry name" value="TNP-like_RNaseH_N"/>
</dbReference>
<accession>A0A9C6XSD7</accession>
<evidence type="ECO:0000313" key="2">
    <source>
        <dbReference type="Proteomes" id="UP000504606"/>
    </source>
</evidence>
<dbReference type="AlphaFoldDB" id="A0A9C6XSD7"/>
<name>A0A9C6XSD7_FRAOC</name>
<dbReference type="KEGG" id="foc:127750885"/>
<dbReference type="OrthoDB" id="7312725at2759"/>
<dbReference type="GeneID" id="127750885"/>
<evidence type="ECO:0000259" key="1">
    <source>
        <dbReference type="Pfam" id="PF21787"/>
    </source>
</evidence>
<keyword evidence="2" id="KW-1185">Reference proteome</keyword>
<organism evidence="2 3">
    <name type="scientific">Frankliniella occidentalis</name>
    <name type="common">Western flower thrips</name>
    <name type="synonym">Euthrips occidentalis</name>
    <dbReference type="NCBI Taxonomy" id="133901"/>
    <lineage>
        <taxon>Eukaryota</taxon>
        <taxon>Metazoa</taxon>
        <taxon>Ecdysozoa</taxon>
        <taxon>Arthropoda</taxon>
        <taxon>Hexapoda</taxon>
        <taxon>Insecta</taxon>
        <taxon>Pterygota</taxon>
        <taxon>Neoptera</taxon>
        <taxon>Paraneoptera</taxon>
        <taxon>Thysanoptera</taxon>
        <taxon>Terebrantia</taxon>
        <taxon>Thripoidea</taxon>
        <taxon>Thripidae</taxon>
        <taxon>Frankliniella</taxon>
    </lineage>
</organism>
<sequence length="206" mass="23059">MHKRGRAGYNAFPGIKPTRKTLRAVTLPLDLKPGLSPVLLHALTKRVEVMSDSAKDVIIIVDETAAVRWLSYDQPNDEFIGLVDLGNGRKLPWPAEEIMVAMVRGIFGDWKQPLAFWPTCKRLTGVHFRDMFKEVIEAVLTVGLRVRAIGMDGLGKNYTAVELLGASLEDPWFFLGGQKIYVISDVPHLLKCLRNALLKYPLELGH</sequence>
<evidence type="ECO:0000313" key="3">
    <source>
        <dbReference type="RefSeq" id="XP_052129494.1"/>
    </source>
</evidence>
<dbReference type="Proteomes" id="UP000504606">
    <property type="component" value="Unplaced"/>
</dbReference>
<proteinExistence type="predicted"/>
<reference evidence="3" key="1">
    <citation type="submission" date="2025-08" db="UniProtKB">
        <authorList>
            <consortium name="RefSeq"/>
        </authorList>
    </citation>
    <scope>IDENTIFICATION</scope>
    <source>
        <tissue evidence="3">Whole organism</tissue>
    </source>
</reference>
<gene>
    <name evidence="3" type="primary">LOC127750885</name>
</gene>
<protein>
    <submittedName>
        <fullName evidence="3">Uncharacterized protein LOC127750885</fullName>
    </submittedName>
</protein>